<dbReference type="InterPro" id="IPR016035">
    <property type="entry name" value="Acyl_Trfase/lysoPLipase"/>
</dbReference>
<dbReference type="SUPFAM" id="SSF52151">
    <property type="entry name" value="FabD/lysophospholipase-like"/>
    <property type="match status" value="1"/>
</dbReference>
<accession>A0A6A5UTG2</accession>
<dbReference type="PANTHER" id="PTHR24185">
    <property type="entry name" value="CALCIUM-INDEPENDENT PHOSPHOLIPASE A2-GAMMA"/>
    <property type="match status" value="1"/>
</dbReference>
<protein>
    <submittedName>
        <fullName evidence="1">FabD/lysophospholipase-like protein</fullName>
    </submittedName>
</protein>
<dbReference type="Gene3D" id="3.40.1090.10">
    <property type="entry name" value="Cytosolic phospholipase A2 catalytic domain"/>
    <property type="match status" value="1"/>
</dbReference>
<keyword evidence="2" id="KW-1185">Reference proteome</keyword>
<dbReference type="EMBL" id="ML976729">
    <property type="protein sequence ID" value="KAF1967660.1"/>
    <property type="molecule type" value="Genomic_DNA"/>
</dbReference>
<gene>
    <name evidence="1" type="ORF">BU23DRAFT_658488</name>
</gene>
<sequence>MASPKCSDWLYAFQDGDEWFLMRGQGLQKVLDSLQDPANQYPSTVLFLGRAAKEAARKAMFPHAGSKRLRGLARINVDDSTLNHDGPLLVADLDIHKAYSGYRPPRSPCGELRHRVEWPSEPSGPSSERTQRNIVDTTVSKLLLLFVDVVCLFLDDFVTREAGLRLFQQWVEERQLARPWSPRVIFVTSRERQTTFPTFGEAQPVVAALKRRKLSHAFDYSGLRNIILENVEVARNNRKTSRMLFSAVHLRTLFEAGLQHTAKCLVPGFDFIQATRHFNKIDGCFTQHLRGFLRLCAATRTGKETTIDVMASAILLDSLPPGMHRGLIVLMFLLRRSIRDCTKIFNKLARRVFVRPNWFRSPFFAKLFEVFSTLLADSLYGAREMEACVKTAYGAGKLMFGNPGSSVGVSGLKIAVTAMAVSDSRLCIFSNYNGIGLRRGKSSKLAYCRYRANNRRLQALQALGNGGRSPHPARATSAAPSYFPAKFIRGLGFVQDGGAGKHNNPIDPAEWESKAIWNTGPDLALSIGTGYTRVPGSPTITAPRPRLRFRDRFFPRLFRLFGAVLDAQSNWEDHLNRVRADQRHKYFRMNIDLQQDCSLDDVDKIPEMERLAKTFLQGYDFSSITDALFAAAFFFELHQRPVAHKNYSVCLGSIRCRSPDSNALVARILEEYPAASFTTDDGTHLGPINDHSVCSRCGGYSKSISFAVYHPDQTMSIALRFSGSNKHMISGFPQVMSHFVREQLLDAEFGRPDHDVLGTYTLRKGDA</sequence>
<dbReference type="GO" id="GO:0019369">
    <property type="term" value="P:arachidonate metabolic process"/>
    <property type="evidence" value="ECO:0007669"/>
    <property type="project" value="TreeGrafter"/>
</dbReference>
<dbReference type="OrthoDB" id="194358at2759"/>
<name>A0A6A5UTG2_9PLEO</name>
<dbReference type="PANTHER" id="PTHR24185:SF8">
    <property type="entry name" value="PNPLA DOMAIN-CONTAINING PROTEIN"/>
    <property type="match status" value="1"/>
</dbReference>
<dbReference type="Proteomes" id="UP000800036">
    <property type="component" value="Unassembled WGS sequence"/>
</dbReference>
<reference evidence="1" key="1">
    <citation type="journal article" date="2020" name="Stud. Mycol.">
        <title>101 Dothideomycetes genomes: a test case for predicting lifestyles and emergence of pathogens.</title>
        <authorList>
            <person name="Haridas S."/>
            <person name="Albert R."/>
            <person name="Binder M."/>
            <person name="Bloem J."/>
            <person name="Labutti K."/>
            <person name="Salamov A."/>
            <person name="Andreopoulos B."/>
            <person name="Baker S."/>
            <person name="Barry K."/>
            <person name="Bills G."/>
            <person name="Bluhm B."/>
            <person name="Cannon C."/>
            <person name="Castanera R."/>
            <person name="Culley D."/>
            <person name="Daum C."/>
            <person name="Ezra D."/>
            <person name="Gonzalez J."/>
            <person name="Henrissat B."/>
            <person name="Kuo A."/>
            <person name="Liang C."/>
            <person name="Lipzen A."/>
            <person name="Lutzoni F."/>
            <person name="Magnuson J."/>
            <person name="Mondo S."/>
            <person name="Nolan M."/>
            <person name="Ohm R."/>
            <person name="Pangilinan J."/>
            <person name="Park H.-J."/>
            <person name="Ramirez L."/>
            <person name="Alfaro M."/>
            <person name="Sun H."/>
            <person name="Tritt A."/>
            <person name="Yoshinaga Y."/>
            <person name="Zwiers L.-H."/>
            <person name="Turgeon B."/>
            <person name="Goodwin S."/>
            <person name="Spatafora J."/>
            <person name="Crous P."/>
            <person name="Grigoriev I."/>
        </authorList>
    </citation>
    <scope>NUCLEOTIDE SEQUENCE</scope>
    <source>
        <strain evidence="1">CBS 107.79</strain>
    </source>
</reference>
<dbReference type="GO" id="GO:0016020">
    <property type="term" value="C:membrane"/>
    <property type="evidence" value="ECO:0007669"/>
    <property type="project" value="TreeGrafter"/>
</dbReference>
<organism evidence="1 2">
    <name type="scientific">Bimuria novae-zelandiae CBS 107.79</name>
    <dbReference type="NCBI Taxonomy" id="1447943"/>
    <lineage>
        <taxon>Eukaryota</taxon>
        <taxon>Fungi</taxon>
        <taxon>Dikarya</taxon>
        <taxon>Ascomycota</taxon>
        <taxon>Pezizomycotina</taxon>
        <taxon>Dothideomycetes</taxon>
        <taxon>Pleosporomycetidae</taxon>
        <taxon>Pleosporales</taxon>
        <taxon>Massarineae</taxon>
        <taxon>Didymosphaeriaceae</taxon>
        <taxon>Bimuria</taxon>
    </lineage>
</organism>
<evidence type="ECO:0000313" key="1">
    <source>
        <dbReference type="EMBL" id="KAF1967660.1"/>
    </source>
</evidence>
<dbReference type="GO" id="GO:0047499">
    <property type="term" value="F:calcium-independent phospholipase A2 activity"/>
    <property type="evidence" value="ECO:0007669"/>
    <property type="project" value="TreeGrafter"/>
</dbReference>
<dbReference type="AlphaFoldDB" id="A0A6A5UTG2"/>
<proteinExistence type="predicted"/>
<evidence type="ECO:0000313" key="2">
    <source>
        <dbReference type="Proteomes" id="UP000800036"/>
    </source>
</evidence>